<keyword evidence="3" id="KW-0328">Glycosyltransferase</keyword>
<proteinExistence type="inferred from homology"/>
<keyword evidence="9" id="KW-0325">Glycoprotein</keyword>
<dbReference type="Proteomes" id="UP001430848">
    <property type="component" value="Unassembled WGS sequence"/>
</dbReference>
<evidence type="ECO:0000256" key="8">
    <source>
        <dbReference type="ARBA" id="ARBA00023136"/>
    </source>
</evidence>
<evidence type="ECO:0000313" key="12">
    <source>
        <dbReference type="Proteomes" id="UP001430848"/>
    </source>
</evidence>
<dbReference type="InterPro" id="IPR022751">
    <property type="entry name" value="Alpha_mannosyltransferase"/>
</dbReference>
<evidence type="ECO:0000256" key="6">
    <source>
        <dbReference type="ARBA" id="ARBA00022968"/>
    </source>
</evidence>
<sequence>MLFKAVRFSKTALVAQYLLTIIVLSIFWTSYGSIHGLGVSTSRPLLNNGPDAASRPPPSAPVDPLLPISDAEADLIELASQFFVDYPLQKPYTKRFGELGGRLQILRKWIEMSEKAGPGPQTDRVIAAAEAVTASAFPFLAKNSTSTTPLADLRQGFTEPRGIVIPTGNKTFRFACHLIVGLRRVFKTTLPIQVVYAGNTDLPKEKRDALESLATFRTGAGEVEHGDISFLDVTEVFDDATLKLAYGGWAIKAFAALASKFTEVILLDADAVFFQDPISLLRQKAYQDNGALFFHDRLLWQYDFKERHQWWHSQVIHEGPNLNKSLVWTETYAEEQDSGVVVVDKSRLDVVLGLLHVAWQNTRDVREETTYKMTYGDKEAWWFGFELANATYAFEKHYGGIVGWGRNNAQLTSTANNNTTLGQPDKVCSFVISHVDESDKLLWYNGGLLKNKITNKREFEVPTHWMMDAEWEKGANKPDMSCMKRGIPMELTDAEKDIIKRSIEAAQSVDIELNLV</sequence>
<keyword evidence="12" id="KW-1185">Reference proteome</keyword>
<dbReference type="Pfam" id="PF11051">
    <property type="entry name" value="Mannosyl_trans3"/>
    <property type="match status" value="1"/>
</dbReference>
<dbReference type="EMBL" id="JAKNSF020000112">
    <property type="protein sequence ID" value="KAK7714850.1"/>
    <property type="molecule type" value="Genomic_DNA"/>
</dbReference>
<evidence type="ECO:0000256" key="5">
    <source>
        <dbReference type="ARBA" id="ARBA00022692"/>
    </source>
</evidence>
<dbReference type="PANTHER" id="PTHR31392:SF1">
    <property type="entry name" value="ALPHA-1,3-MANNOSYLTRANSFERASE MNN1-RELATED"/>
    <property type="match status" value="1"/>
</dbReference>
<keyword evidence="6" id="KW-0735">Signal-anchor</keyword>
<keyword evidence="4" id="KW-0808">Transferase</keyword>
<evidence type="ECO:0000256" key="9">
    <source>
        <dbReference type="ARBA" id="ARBA00023180"/>
    </source>
</evidence>
<comment type="subcellular location">
    <subcellularLocation>
        <location evidence="1">Membrane</location>
        <topology evidence="1">Single-pass type II membrane protein</topology>
    </subcellularLocation>
</comment>
<dbReference type="InterPro" id="IPR029044">
    <property type="entry name" value="Nucleotide-diphossugar_trans"/>
</dbReference>
<comment type="caution">
    <text evidence="11">The sequence shown here is derived from an EMBL/GenBank/DDBJ whole genome shotgun (WGS) entry which is preliminary data.</text>
</comment>
<organism evidence="11 12">
    <name type="scientific">Diaporthe eres</name>
    <name type="common">Phomopsis oblonga</name>
    <dbReference type="NCBI Taxonomy" id="83184"/>
    <lineage>
        <taxon>Eukaryota</taxon>
        <taxon>Fungi</taxon>
        <taxon>Dikarya</taxon>
        <taxon>Ascomycota</taxon>
        <taxon>Pezizomycotina</taxon>
        <taxon>Sordariomycetes</taxon>
        <taxon>Sordariomycetidae</taxon>
        <taxon>Diaporthales</taxon>
        <taxon>Diaporthaceae</taxon>
        <taxon>Diaporthe</taxon>
        <taxon>Diaporthe eres species complex</taxon>
    </lineage>
</organism>
<feature type="transmembrane region" description="Helical" evidence="10">
    <location>
        <begin position="12"/>
        <end position="31"/>
    </location>
</feature>
<name>A0ABR1NTT7_DIAER</name>
<evidence type="ECO:0000256" key="1">
    <source>
        <dbReference type="ARBA" id="ARBA00004606"/>
    </source>
</evidence>
<evidence type="ECO:0000256" key="10">
    <source>
        <dbReference type="SAM" id="Phobius"/>
    </source>
</evidence>
<evidence type="ECO:0000256" key="2">
    <source>
        <dbReference type="ARBA" id="ARBA00009105"/>
    </source>
</evidence>
<protein>
    <recommendedName>
        <fullName evidence="13">Glycosyltransferase family 71 protein</fullName>
    </recommendedName>
</protein>
<evidence type="ECO:0000313" key="11">
    <source>
        <dbReference type="EMBL" id="KAK7714850.1"/>
    </source>
</evidence>
<dbReference type="SUPFAM" id="SSF53448">
    <property type="entry name" value="Nucleotide-diphospho-sugar transferases"/>
    <property type="match status" value="1"/>
</dbReference>
<gene>
    <name evidence="11" type="ORF">SLS63_011585</name>
</gene>
<dbReference type="PANTHER" id="PTHR31392">
    <property type="entry name" value="ALPHA-1,3-MANNOSYLTRANSFERASE MNN1-RELATED"/>
    <property type="match status" value="1"/>
</dbReference>
<keyword evidence="8 10" id="KW-0472">Membrane</keyword>
<comment type="similarity">
    <text evidence="2">Belongs to the MNN1/MNT family.</text>
</comment>
<keyword evidence="7 10" id="KW-1133">Transmembrane helix</keyword>
<reference evidence="11 12" key="1">
    <citation type="submission" date="2024-02" db="EMBL/GenBank/DDBJ databases">
        <title>De novo assembly and annotation of 12 fungi associated with fruit tree decline syndrome in Ontario, Canada.</title>
        <authorList>
            <person name="Sulman M."/>
            <person name="Ellouze W."/>
            <person name="Ilyukhin E."/>
        </authorList>
    </citation>
    <scope>NUCLEOTIDE SEQUENCE [LARGE SCALE GENOMIC DNA]</scope>
    <source>
        <strain evidence="11 12">M169</strain>
    </source>
</reference>
<keyword evidence="5 10" id="KW-0812">Transmembrane</keyword>
<accession>A0ABR1NTT7</accession>
<evidence type="ECO:0000256" key="7">
    <source>
        <dbReference type="ARBA" id="ARBA00022989"/>
    </source>
</evidence>
<evidence type="ECO:0000256" key="3">
    <source>
        <dbReference type="ARBA" id="ARBA00022676"/>
    </source>
</evidence>
<evidence type="ECO:0008006" key="13">
    <source>
        <dbReference type="Google" id="ProtNLM"/>
    </source>
</evidence>
<evidence type="ECO:0000256" key="4">
    <source>
        <dbReference type="ARBA" id="ARBA00022679"/>
    </source>
</evidence>